<keyword evidence="3" id="KW-1185">Reference proteome</keyword>
<evidence type="ECO:0000313" key="2">
    <source>
        <dbReference type="EMBL" id="KJH48113.1"/>
    </source>
</evidence>
<reference evidence="2 3" key="1">
    <citation type="submission" date="2013-11" db="EMBL/GenBank/DDBJ databases">
        <title>Draft genome of the bovine lungworm Dictyocaulus viviparus.</title>
        <authorList>
            <person name="Mitreva M."/>
        </authorList>
    </citation>
    <scope>NUCLEOTIDE SEQUENCE [LARGE SCALE GENOMIC DNA]</scope>
    <source>
        <strain evidence="2 3">HannoverDv2000</strain>
    </source>
</reference>
<feature type="region of interest" description="Disordered" evidence="1">
    <location>
        <begin position="1"/>
        <end position="25"/>
    </location>
</feature>
<gene>
    <name evidence="2" type="ORF">DICVIV_05819</name>
</gene>
<sequence>MVSVPVLRAESSVAQKCNDEGSTRTTHPVQLEKFDSTAITVATPPEKIFMNKNSGDFHWSPMATTKDTEEDHIVRNIARERESAIAMKDQELTKVRDTITKDSGSSLKLCSEFLWFCYHRGIFVCDNQKTSQTPP</sequence>
<name>A0A0D8XU05_DICVI</name>
<proteinExistence type="predicted"/>
<accession>A0A0D8XU05</accession>
<evidence type="ECO:0000256" key="1">
    <source>
        <dbReference type="SAM" id="MobiDB-lite"/>
    </source>
</evidence>
<organism evidence="2 3">
    <name type="scientific">Dictyocaulus viviparus</name>
    <name type="common">Bovine lungworm</name>
    <dbReference type="NCBI Taxonomy" id="29172"/>
    <lineage>
        <taxon>Eukaryota</taxon>
        <taxon>Metazoa</taxon>
        <taxon>Ecdysozoa</taxon>
        <taxon>Nematoda</taxon>
        <taxon>Chromadorea</taxon>
        <taxon>Rhabditida</taxon>
        <taxon>Rhabditina</taxon>
        <taxon>Rhabditomorpha</taxon>
        <taxon>Strongyloidea</taxon>
        <taxon>Metastrongylidae</taxon>
        <taxon>Dictyocaulus</taxon>
    </lineage>
</organism>
<protein>
    <submittedName>
        <fullName evidence="2">Uncharacterized protein</fullName>
    </submittedName>
</protein>
<evidence type="ECO:0000313" key="3">
    <source>
        <dbReference type="Proteomes" id="UP000053766"/>
    </source>
</evidence>
<dbReference type="AlphaFoldDB" id="A0A0D8XU05"/>
<dbReference type="Proteomes" id="UP000053766">
    <property type="component" value="Unassembled WGS sequence"/>
</dbReference>
<dbReference type="EMBL" id="KN716280">
    <property type="protein sequence ID" value="KJH48113.1"/>
    <property type="molecule type" value="Genomic_DNA"/>
</dbReference>
<reference evidence="3" key="2">
    <citation type="journal article" date="2016" name="Sci. Rep.">
        <title>Dictyocaulus viviparus genome, variome and transcriptome elucidate lungworm biology and support future intervention.</title>
        <authorList>
            <person name="McNulty S.N."/>
            <person name="Strube C."/>
            <person name="Rosa B.A."/>
            <person name="Martin J.C."/>
            <person name="Tyagi R."/>
            <person name="Choi Y.J."/>
            <person name="Wang Q."/>
            <person name="Hallsworth Pepin K."/>
            <person name="Zhang X."/>
            <person name="Ozersky P."/>
            <person name="Wilson R.K."/>
            <person name="Sternberg P.W."/>
            <person name="Gasser R.B."/>
            <person name="Mitreva M."/>
        </authorList>
    </citation>
    <scope>NUCLEOTIDE SEQUENCE [LARGE SCALE GENOMIC DNA]</scope>
    <source>
        <strain evidence="3">HannoverDv2000</strain>
    </source>
</reference>